<dbReference type="GO" id="GO:0016020">
    <property type="term" value="C:membrane"/>
    <property type="evidence" value="ECO:0007669"/>
    <property type="project" value="InterPro"/>
</dbReference>
<protein>
    <submittedName>
        <fullName evidence="2">Copper transporter</fullName>
    </submittedName>
</protein>
<dbReference type="AlphaFoldDB" id="A0A895YFZ3"/>
<keyword evidence="3" id="KW-1185">Reference proteome</keyword>
<dbReference type="RefSeq" id="WP_275580883.1">
    <property type="nucleotide sequence ID" value="NZ_CP070499.1"/>
</dbReference>
<name>A0A895YFZ3_9ACTN</name>
<dbReference type="GO" id="GO:0055070">
    <property type="term" value="P:copper ion homeostasis"/>
    <property type="evidence" value="ECO:0007669"/>
    <property type="project" value="InterPro"/>
</dbReference>
<organism evidence="2 3">
    <name type="scientific">Natronosporangium hydrolyticum</name>
    <dbReference type="NCBI Taxonomy" id="2811111"/>
    <lineage>
        <taxon>Bacteria</taxon>
        <taxon>Bacillati</taxon>
        <taxon>Actinomycetota</taxon>
        <taxon>Actinomycetes</taxon>
        <taxon>Micromonosporales</taxon>
        <taxon>Micromonosporaceae</taxon>
        <taxon>Natronosporangium</taxon>
    </lineage>
</organism>
<evidence type="ECO:0000256" key="1">
    <source>
        <dbReference type="SAM" id="Coils"/>
    </source>
</evidence>
<dbReference type="EMBL" id="CP070499">
    <property type="protein sequence ID" value="QSB12588.1"/>
    <property type="molecule type" value="Genomic_DNA"/>
</dbReference>
<gene>
    <name evidence="2" type="ORF">JQS43_12750</name>
</gene>
<dbReference type="Proteomes" id="UP000662857">
    <property type="component" value="Chromosome"/>
</dbReference>
<dbReference type="KEGG" id="nhy:JQS43_12750"/>
<sequence length="335" mass="34720">MINFRYHVVSLTAVFLALAVGLVLGSTVLNGPMLDALENRVNTLGRDNSQLREQVSFLEEEVDREHEFAAEAAPMLLTETLTGRDVTLVVLPHGEDYVDGVAGMLELAGAELTGQLTLTEKFTHPQHRLGELLDLAHRAVPDGVDADSLPANSDGVETSAALLAAVLLAADGGAELGDPEALGPDADAEDVDESALGVSDDDRSGVLSAYAAQDYLVQDEPVSRAAELVVVVAGLPDSDTDADERNEASLMTVRQFAEGGRVLVAGSGVAGDGNLVTGVRGDPELTELVTTVDNASTPQGQVAAGLAAAARLGGEVGHYGRGDGAEQLLPDPVTR</sequence>
<proteinExistence type="predicted"/>
<accession>A0A895YFZ3</accession>
<evidence type="ECO:0000313" key="3">
    <source>
        <dbReference type="Proteomes" id="UP000662857"/>
    </source>
</evidence>
<keyword evidence="1" id="KW-0175">Coiled coil</keyword>
<dbReference type="Pfam" id="PF11382">
    <property type="entry name" value="MctB"/>
    <property type="match status" value="1"/>
</dbReference>
<dbReference type="InterPro" id="IPR021522">
    <property type="entry name" value="MctB"/>
</dbReference>
<feature type="coiled-coil region" evidence="1">
    <location>
        <begin position="34"/>
        <end position="61"/>
    </location>
</feature>
<evidence type="ECO:0000313" key="2">
    <source>
        <dbReference type="EMBL" id="QSB12588.1"/>
    </source>
</evidence>
<reference evidence="2" key="1">
    <citation type="submission" date="2021-02" db="EMBL/GenBank/DDBJ databases">
        <title>Natrosporangium hydrolyticum gen. nov., sp. nov, a haloalkaliphilic actinobacterium from a soda solonchak soil.</title>
        <authorList>
            <person name="Sorokin D.Y."/>
            <person name="Khijniak T.V."/>
            <person name="Zakharycheva A.P."/>
            <person name="Boueva O.V."/>
            <person name="Ariskina E.V."/>
            <person name="Hahnke R.L."/>
            <person name="Bunk B."/>
            <person name="Sproer C."/>
            <person name="Schumann P."/>
            <person name="Evtushenko L.I."/>
            <person name="Kublanov I.V."/>
        </authorList>
    </citation>
    <scope>NUCLEOTIDE SEQUENCE</scope>
    <source>
        <strain evidence="2">DSM 106523</strain>
    </source>
</reference>